<keyword evidence="5" id="KW-1185">Reference proteome</keyword>
<keyword evidence="3 4" id="KW-0560">Oxidoreductase</keyword>
<evidence type="ECO:0000256" key="1">
    <source>
        <dbReference type="ARBA" id="ARBA00004953"/>
    </source>
</evidence>
<dbReference type="NCBIfam" id="TIGR00715">
    <property type="entry name" value="precor6x_red"/>
    <property type="match status" value="1"/>
</dbReference>
<comment type="pathway">
    <text evidence="1">Cofactor biosynthesis; adenosylcobalamin biosynthesis.</text>
</comment>
<protein>
    <submittedName>
        <fullName evidence="4">Cobalt-precorrin-6A reductase</fullName>
        <ecNumber evidence="4">1.3.1.106</ecNumber>
    </submittedName>
</protein>
<evidence type="ECO:0000313" key="5">
    <source>
        <dbReference type="Proteomes" id="UP000430345"/>
    </source>
</evidence>
<dbReference type="GO" id="GO:0016994">
    <property type="term" value="F:precorrin-6A reductase activity"/>
    <property type="evidence" value="ECO:0007669"/>
    <property type="project" value="InterPro"/>
</dbReference>
<dbReference type="GO" id="GO:0009236">
    <property type="term" value="P:cobalamin biosynthetic process"/>
    <property type="evidence" value="ECO:0007669"/>
    <property type="project" value="UniProtKB-UniPathway"/>
</dbReference>
<dbReference type="EMBL" id="WHJC01000028">
    <property type="protein sequence ID" value="MPQ42922.1"/>
    <property type="molecule type" value="Genomic_DNA"/>
</dbReference>
<gene>
    <name evidence="4" type="ORF">GBZ86_04020</name>
</gene>
<sequence length="258" mass="29195">MIGFVLGTSEGKKFLSLINKYTSDLTVFTATKYGGELLKDFNMKNIFSTPLDKEGFKNQIKKFSIKAMVDASHPYAVNVSKNLIKACKETDIEYIRYERRGIIESLDNKDNISTIEKYGDLKSVLSSFDGNILNTTGSRNIKKIIDLKLENRIVHRILPDGDILKDILTLGVQVEDVIAIKGPVGYELNKAFIKEYDIKAILTKDSGIQGGVVEKIRAAKDTNTKIILIKKPLIDYGKIFFEEINVIEYIKKEYLLKK</sequence>
<accession>A0A6I1ML28</accession>
<dbReference type="PANTHER" id="PTHR36925">
    <property type="entry name" value="COBALT-PRECORRIN-6A REDUCTASE"/>
    <property type="match status" value="1"/>
</dbReference>
<dbReference type="PANTHER" id="PTHR36925:SF1">
    <property type="entry name" value="COBALT-PRECORRIN-6A REDUCTASE"/>
    <property type="match status" value="1"/>
</dbReference>
<dbReference type="EC" id="1.3.1.106" evidence="4"/>
<reference evidence="4 5" key="1">
    <citation type="submission" date="2019-10" db="EMBL/GenBank/DDBJ databases">
        <title>The Genome Sequence of Clostridium tarantellae Isolated from Fish Brain.</title>
        <authorList>
            <person name="Bano L."/>
            <person name="Kiel M."/>
            <person name="Sales G."/>
            <person name="Doxey A.C."/>
            <person name="Mansfield M.J."/>
            <person name="Schiavone M."/>
            <person name="Rossetto O."/>
            <person name="Pirazzini M."/>
            <person name="Dobrindt U."/>
            <person name="Montecucco C."/>
        </authorList>
    </citation>
    <scope>NUCLEOTIDE SEQUENCE [LARGE SCALE GENOMIC DNA]</scope>
    <source>
        <strain evidence="4 5">DSM 3997</strain>
    </source>
</reference>
<dbReference type="UniPathway" id="UPA00148"/>
<dbReference type="OrthoDB" id="9780707at2"/>
<dbReference type="Proteomes" id="UP000430345">
    <property type="component" value="Unassembled WGS sequence"/>
</dbReference>
<dbReference type="RefSeq" id="WP_152887981.1">
    <property type="nucleotide sequence ID" value="NZ_WHJC01000028.1"/>
</dbReference>
<dbReference type="AlphaFoldDB" id="A0A6I1ML28"/>
<evidence type="ECO:0000256" key="2">
    <source>
        <dbReference type="ARBA" id="ARBA00022573"/>
    </source>
</evidence>
<keyword evidence="2" id="KW-0169">Cobalamin biosynthesis</keyword>
<dbReference type="NCBIfam" id="NF005970">
    <property type="entry name" value="PRK08057.1-4"/>
    <property type="match status" value="1"/>
</dbReference>
<evidence type="ECO:0000313" key="4">
    <source>
        <dbReference type="EMBL" id="MPQ42922.1"/>
    </source>
</evidence>
<name>A0A6I1ML28_9CLOT</name>
<evidence type="ECO:0000256" key="3">
    <source>
        <dbReference type="ARBA" id="ARBA00023002"/>
    </source>
</evidence>
<dbReference type="InterPro" id="IPR003723">
    <property type="entry name" value="Precorrin-6x_reduct"/>
</dbReference>
<dbReference type="Pfam" id="PF02571">
    <property type="entry name" value="CbiJ"/>
    <property type="match status" value="1"/>
</dbReference>
<organism evidence="4 5">
    <name type="scientific">Clostridium tarantellae</name>
    <dbReference type="NCBI Taxonomy" id="39493"/>
    <lineage>
        <taxon>Bacteria</taxon>
        <taxon>Bacillati</taxon>
        <taxon>Bacillota</taxon>
        <taxon>Clostridia</taxon>
        <taxon>Eubacteriales</taxon>
        <taxon>Clostridiaceae</taxon>
        <taxon>Clostridium</taxon>
    </lineage>
</organism>
<dbReference type="PROSITE" id="PS51014">
    <property type="entry name" value="COBK_CBIJ"/>
    <property type="match status" value="1"/>
</dbReference>
<proteinExistence type="predicted"/>
<comment type="caution">
    <text evidence="4">The sequence shown here is derived from an EMBL/GenBank/DDBJ whole genome shotgun (WGS) entry which is preliminary data.</text>
</comment>